<reference evidence="1" key="1">
    <citation type="submission" date="2023-03" db="EMBL/GenBank/DDBJ databases">
        <title>Massive genome expansion in bonnet fungi (Mycena s.s.) driven by repeated elements and novel gene families across ecological guilds.</title>
        <authorList>
            <consortium name="Lawrence Berkeley National Laboratory"/>
            <person name="Harder C.B."/>
            <person name="Miyauchi S."/>
            <person name="Viragh M."/>
            <person name="Kuo A."/>
            <person name="Thoen E."/>
            <person name="Andreopoulos B."/>
            <person name="Lu D."/>
            <person name="Skrede I."/>
            <person name="Drula E."/>
            <person name="Henrissat B."/>
            <person name="Morin E."/>
            <person name="Kohler A."/>
            <person name="Barry K."/>
            <person name="LaButti K."/>
            <person name="Morin E."/>
            <person name="Salamov A."/>
            <person name="Lipzen A."/>
            <person name="Mereny Z."/>
            <person name="Hegedus B."/>
            <person name="Baldrian P."/>
            <person name="Stursova M."/>
            <person name="Weitz H."/>
            <person name="Taylor A."/>
            <person name="Grigoriev I.V."/>
            <person name="Nagy L.G."/>
            <person name="Martin F."/>
            <person name="Kauserud H."/>
        </authorList>
    </citation>
    <scope>NUCLEOTIDE SEQUENCE</scope>
    <source>
        <strain evidence="1">CBHHK002</strain>
    </source>
</reference>
<comment type="caution">
    <text evidence="1">The sequence shown here is derived from an EMBL/GenBank/DDBJ whole genome shotgun (WGS) entry which is preliminary data.</text>
</comment>
<name>A0AAD7EUU5_9AGAR</name>
<keyword evidence="2" id="KW-1185">Reference proteome</keyword>
<sequence>MSSTGWQYAAKDLTVASENFTLAQCAKDVAEKEMQFKSLVLLHCIVSTHAELTRKALINCFTGDSLNARTANMEFFLCIAMVQSIMAKSKLHQDWTWNLFNSEQLSAPIPGFIDTYDFYNAYDQELSRNPQYNKLGYFLVSKTGEEEVQWVEVQDGTTLHCGISGSHVHNRFMREVFKKENISLPKAYQDLDFICSPTPMFEDDHMGFLGKLKKAHGPSTVPLPDSLICIFLLHNFLGLGLIGRIPSCIVA</sequence>
<accession>A0AAD7EUU5</accession>
<dbReference type="AlphaFoldDB" id="A0AAD7EUU5"/>
<protein>
    <submittedName>
        <fullName evidence="1">Uncharacterized protein</fullName>
    </submittedName>
</protein>
<gene>
    <name evidence="1" type="ORF">DFH08DRAFT_807075</name>
</gene>
<organism evidence="1 2">
    <name type="scientific">Mycena albidolilacea</name>
    <dbReference type="NCBI Taxonomy" id="1033008"/>
    <lineage>
        <taxon>Eukaryota</taxon>
        <taxon>Fungi</taxon>
        <taxon>Dikarya</taxon>
        <taxon>Basidiomycota</taxon>
        <taxon>Agaricomycotina</taxon>
        <taxon>Agaricomycetes</taxon>
        <taxon>Agaricomycetidae</taxon>
        <taxon>Agaricales</taxon>
        <taxon>Marasmiineae</taxon>
        <taxon>Mycenaceae</taxon>
        <taxon>Mycena</taxon>
    </lineage>
</organism>
<evidence type="ECO:0000313" key="2">
    <source>
        <dbReference type="Proteomes" id="UP001218218"/>
    </source>
</evidence>
<evidence type="ECO:0000313" key="1">
    <source>
        <dbReference type="EMBL" id="KAJ7349723.1"/>
    </source>
</evidence>
<proteinExistence type="predicted"/>
<dbReference type="EMBL" id="JARIHO010000015">
    <property type="protein sequence ID" value="KAJ7349723.1"/>
    <property type="molecule type" value="Genomic_DNA"/>
</dbReference>
<dbReference type="Proteomes" id="UP001218218">
    <property type="component" value="Unassembled WGS sequence"/>
</dbReference>